<comment type="pathway">
    <text evidence="7">Protein modification; protein glycosylation.</text>
</comment>
<dbReference type="PANTHER" id="PTHR15039">
    <property type="entry name" value="DOLICHOL PHOSPHATE-MANNOSE BIOSYNTHESIS REGULATORY PROTEIN"/>
    <property type="match status" value="1"/>
</dbReference>
<dbReference type="AlphaFoldDB" id="A0AAD9FQ31"/>
<reference evidence="8" key="1">
    <citation type="submission" date="2023-02" db="EMBL/GenBank/DDBJ databases">
        <title>Identification and recombinant expression of a fungal hydrolase from Papiliotrema laurentii that hydrolyzes apple cutin and clears colloidal polyester polyurethane.</title>
        <authorList>
            <consortium name="DOE Joint Genome Institute"/>
            <person name="Roman V.A."/>
            <person name="Bojanowski C."/>
            <person name="Crable B.R."/>
            <person name="Wagner D.N."/>
            <person name="Hung C.S."/>
            <person name="Nadeau L.J."/>
            <person name="Schratz L."/>
            <person name="Haridas S."/>
            <person name="Pangilinan J."/>
            <person name="Lipzen A."/>
            <person name="Na H."/>
            <person name="Yan M."/>
            <person name="Ng V."/>
            <person name="Grigoriev I.V."/>
            <person name="Spatafora J.W."/>
            <person name="Barlow D."/>
            <person name="Biffinger J."/>
            <person name="Kelley-Loughnane N."/>
            <person name="Varaljay V.A."/>
            <person name="Crookes-Goodson W.J."/>
        </authorList>
    </citation>
    <scope>NUCLEOTIDE SEQUENCE</scope>
    <source>
        <strain evidence="8">5307AH</strain>
    </source>
</reference>
<comment type="caution">
    <text evidence="8">The sequence shown here is derived from an EMBL/GenBank/DDBJ whole genome shotgun (WGS) entry which is preliminary data.</text>
</comment>
<comment type="subunit">
    <text evidence="7">Component of the dolichol-phosphate mannose (DPM) synthase complex.</text>
</comment>
<dbReference type="GO" id="GO:0180047">
    <property type="term" value="P:dolichol phosphate mannose biosynthetic process"/>
    <property type="evidence" value="ECO:0007669"/>
    <property type="project" value="InterPro"/>
</dbReference>
<evidence type="ECO:0000256" key="7">
    <source>
        <dbReference type="RuleBase" id="RU365084"/>
    </source>
</evidence>
<feature type="transmembrane region" description="Helical" evidence="7">
    <location>
        <begin position="49"/>
        <end position="69"/>
    </location>
</feature>
<evidence type="ECO:0000256" key="6">
    <source>
        <dbReference type="ARBA" id="ARBA00023136"/>
    </source>
</evidence>
<sequence>MAASDKLLGSAMLAVAAFVFVYYTIWALFLPFLDPTSTLHDWFPAREWAVRLPAALLLLGVTGIALFFARVSMAEARKRARAEKKA</sequence>
<organism evidence="8 9">
    <name type="scientific">Papiliotrema laurentii</name>
    <name type="common">Cryptococcus laurentii</name>
    <dbReference type="NCBI Taxonomy" id="5418"/>
    <lineage>
        <taxon>Eukaryota</taxon>
        <taxon>Fungi</taxon>
        <taxon>Dikarya</taxon>
        <taxon>Basidiomycota</taxon>
        <taxon>Agaricomycotina</taxon>
        <taxon>Tremellomycetes</taxon>
        <taxon>Tremellales</taxon>
        <taxon>Rhynchogastremaceae</taxon>
        <taxon>Papiliotrema</taxon>
    </lineage>
</organism>
<dbReference type="GO" id="GO:0033185">
    <property type="term" value="C:dolichol-phosphate-mannose synthase complex"/>
    <property type="evidence" value="ECO:0007669"/>
    <property type="project" value="TreeGrafter"/>
</dbReference>
<dbReference type="EMBL" id="JAODAN010000010">
    <property type="protein sequence ID" value="KAK1921537.1"/>
    <property type="molecule type" value="Genomic_DNA"/>
</dbReference>
<comment type="similarity">
    <text evidence="2 7">Belongs to the DPM2 family.</text>
</comment>
<comment type="subcellular location">
    <subcellularLocation>
        <location evidence="1 7">Endoplasmic reticulum membrane</location>
        <topology evidence="1 7">Multi-pass membrane protein</topology>
    </subcellularLocation>
</comment>
<proteinExistence type="inferred from homology"/>
<dbReference type="Proteomes" id="UP001182556">
    <property type="component" value="Unassembled WGS sequence"/>
</dbReference>
<keyword evidence="9" id="KW-1185">Reference proteome</keyword>
<keyword evidence="5 7" id="KW-1133">Transmembrane helix</keyword>
<evidence type="ECO:0000256" key="1">
    <source>
        <dbReference type="ARBA" id="ARBA00004477"/>
    </source>
</evidence>
<evidence type="ECO:0000256" key="2">
    <source>
        <dbReference type="ARBA" id="ARBA00005478"/>
    </source>
</evidence>
<evidence type="ECO:0000256" key="5">
    <source>
        <dbReference type="ARBA" id="ARBA00022989"/>
    </source>
</evidence>
<accession>A0AAD9FQ31</accession>
<evidence type="ECO:0000313" key="9">
    <source>
        <dbReference type="Proteomes" id="UP001182556"/>
    </source>
</evidence>
<name>A0AAD9FQ31_PAPLA</name>
<keyword evidence="3 7" id="KW-0812">Transmembrane</keyword>
<dbReference type="GO" id="GO:0006506">
    <property type="term" value="P:GPI anchor biosynthetic process"/>
    <property type="evidence" value="ECO:0007669"/>
    <property type="project" value="TreeGrafter"/>
</dbReference>
<dbReference type="GO" id="GO:0005789">
    <property type="term" value="C:endoplasmic reticulum membrane"/>
    <property type="evidence" value="ECO:0007669"/>
    <property type="project" value="UniProtKB-SubCell"/>
</dbReference>
<dbReference type="GO" id="GO:0030234">
    <property type="term" value="F:enzyme regulator activity"/>
    <property type="evidence" value="ECO:0007669"/>
    <property type="project" value="UniProtKB-UniRule"/>
</dbReference>
<feature type="transmembrane region" description="Helical" evidence="7">
    <location>
        <begin position="7"/>
        <end position="29"/>
    </location>
</feature>
<evidence type="ECO:0000313" key="8">
    <source>
        <dbReference type="EMBL" id="KAK1921537.1"/>
    </source>
</evidence>
<evidence type="ECO:0000256" key="4">
    <source>
        <dbReference type="ARBA" id="ARBA00022824"/>
    </source>
</evidence>
<protein>
    <recommendedName>
        <fullName evidence="7">Dolichol phosphate-mannose biosynthesis regulatory protein</fullName>
    </recommendedName>
</protein>
<dbReference type="Pfam" id="PF07297">
    <property type="entry name" value="DPM2"/>
    <property type="match status" value="1"/>
</dbReference>
<dbReference type="PANTHER" id="PTHR15039:SF11">
    <property type="entry name" value="DOLICHOL PHOSPHATE-MANNOSE BIOSYNTHESIS REGULATORY PROTEIN"/>
    <property type="match status" value="1"/>
</dbReference>
<comment type="function">
    <text evidence="7">Regulatory subunit of the dolichol-phosphate mannose (DPM) synthase complex; essential for the ER localization.</text>
</comment>
<keyword evidence="4 7" id="KW-0256">Endoplasmic reticulum</keyword>
<evidence type="ECO:0000256" key="3">
    <source>
        <dbReference type="ARBA" id="ARBA00022692"/>
    </source>
</evidence>
<dbReference type="InterPro" id="IPR009914">
    <property type="entry name" value="DPM2"/>
</dbReference>
<gene>
    <name evidence="8" type="ORF">DB88DRAFT_498259</name>
</gene>
<keyword evidence="6 7" id="KW-0472">Membrane</keyword>